<organism evidence="6">
    <name type="scientific">marine sediment metagenome</name>
    <dbReference type="NCBI Taxonomy" id="412755"/>
    <lineage>
        <taxon>unclassified sequences</taxon>
        <taxon>metagenomes</taxon>
        <taxon>ecological metagenomes</taxon>
    </lineage>
</organism>
<feature type="non-terminal residue" evidence="6">
    <location>
        <position position="195"/>
    </location>
</feature>
<feature type="domain" description="B12-binding" evidence="4">
    <location>
        <begin position="92"/>
        <end position="195"/>
    </location>
</feature>
<reference evidence="6" key="1">
    <citation type="journal article" date="2014" name="Front. Microbiol.">
        <title>High frequency of phylogenetically diverse reductive dehalogenase-homologous genes in deep subseafloor sedimentary metagenomes.</title>
        <authorList>
            <person name="Kawai M."/>
            <person name="Futagami T."/>
            <person name="Toyoda A."/>
            <person name="Takaki Y."/>
            <person name="Nishi S."/>
            <person name="Hori S."/>
            <person name="Arai W."/>
            <person name="Tsubouchi T."/>
            <person name="Morono Y."/>
            <person name="Uchiyama I."/>
            <person name="Ito T."/>
            <person name="Fujiyama A."/>
            <person name="Inagaki F."/>
            <person name="Takami H."/>
        </authorList>
    </citation>
    <scope>NUCLEOTIDE SEQUENCE</scope>
    <source>
        <strain evidence="6">Expedition CK06-06</strain>
    </source>
</reference>
<dbReference type="SMART" id="SM01018">
    <property type="entry name" value="B12-binding_2"/>
    <property type="match status" value="1"/>
</dbReference>
<dbReference type="PROSITE" id="PS51332">
    <property type="entry name" value="B12_BINDING"/>
    <property type="match status" value="1"/>
</dbReference>
<keyword evidence="2" id="KW-0479">Metal-binding</keyword>
<dbReference type="Pfam" id="PF02607">
    <property type="entry name" value="B12-binding_2"/>
    <property type="match status" value="1"/>
</dbReference>
<dbReference type="GO" id="GO:0046653">
    <property type="term" value="P:tetrahydrofolate metabolic process"/>
    <property type="evidence" value="ECO:0007669"/>
    <property type="project" value="TreeGrafter"/>
</dbReference>
<evidence type="ECO:0000256" key="2">
    <source>
        <dbReference type="ARBA" id="ARBA00022723"/>
    </source>
</evidence>
<evidence type="ECO:0000313" key="6">
    <source>
        <dbReference type="EMBL" id="GAH52128.1"/>
    </source>
</evidence>
<dbReference type="PANTHER" id="PTHR45833">
    <property type="entry name" value="METHIONINE SYNTHASE"/>
    <property type="match status" value="1"/>
</dbReference>
<dbReference type="SUPFAM" id="SSF47644">
    <property type="entry name" value="Methionine synthase domain"/>
    <property type="match status" value="1"/>
</dbReference>
<dbReference type="EMBL" id="BARU01024685">
    <property type="protein sequence ID" value="GAH52128.1"/>
    <property type="molecule type" value="Genomic_DNA"/>
</dbReference>
<accession>X1I3J9</accession>
<dbReference type="InterPro" id="IPR006158">
    <property type="entry name" value="Cobalamin-bd"/>
</dbReference>
<gene>
    <name evidence="6" type="ORF">S03H2_39875</name>
</gene>
<proteinExistence type="inferred from homology"/>
<evidence type="ECO:0000256" key="1">
    <source>
        <dbReference type="ARBA" id="ARBA00010854"/>
    </source>
</evidence>
<keyword evidence="3" id="KW-0170">Cobalt</keyword>
<name>X1I3J9_9ZZZZ</name>
<dbReference type="InterPro" id="IPR036724">
    <property type="entry name" value="Cobalamin-bd_sf"/>
</dbReference>
<dbReference type="Gene3D" id="3.40.50.280">
    <property type="entry name" value="Cobalamin-binding domain"/>
    <property type="match status" value="1"/>
</dbReference>
<dbReference type="PANTHER" id="PTHR45833:SF1">
    <property type="entry name" value="METHIONINE SYNTHASE"/>
    <property type="match status" value="1"/>
</dbReference>
<dbReference type="GO" id="GO:0008705">
    <property type="term" value="F:methionine synthase activity"/>
    <property type="evidence" value="ECO:0007669"/>
    <property type="project" value="TreeGrafter"/>
</dbReference>
<dbReference type="Gene3D" id="1.10.1240.10">
    <property type="entry name" value="Methionine synthase domain"/>
    <property type="match status" value="1"/>
</dbReference>
<dbReference type="InterPro" id="IPR003759">
    <property type="entry name" value="Cbl-bd_cap"/>
</dbReference>
<dbReference type="GO" id="GO:0005829">
    <property type="term" value="C:cytosol"/>
    <property type="evidence" value="ECO:0007669"/>
    <property type="project" value="TreeGrafter"/>
</dbReference>
<dbReference type="Pfam" id="PF02310">
    <property type="entry name" value="B12-binding"/>
    <property type="match status" value="1"/>
</dbReference>
<dbReference type="GO" id="GO:0046872">
    <property type="term" value="F:metal ion binding"/>
    <property type="evidence" value="ECO:0007669"/>
    <property type="project" value="UniProtKB-KW"/>
</dbReference>
<dbReference type="FunFam" id="3.40.50.280:FF:000003">
    <property type="entry name" value="Dimethylamine methyltransferase corrinoid protein"/>
    <property type="match status" value="1"/>
</dbReference>
<comment type="caution">
    <text evidence="6">The sequence shown here is derived from an EMBL/GenBank/DDBJ whole genome shotgun (WGS) entry which is preliminary data.</text>
</comment>
<comment type="similarity">
    <text evidence="1">Belongs to the methylamine corrinoid protein family.</text>
</comment>
<evidence type="ECO:0000256" key="3">
    <source>
        <dbReference type="ARBA" id="ARBA00023285"/>
    </source>
</evidence>
<evidence type="ECO:0008006" key="7">
    <source>
        <dbReference type="Google" id="ProtNLM"/>
    </source>
</evidence>
<dbReference type="InterPro" id="IPR036594">
    <property type="entry name" value="Meth_synthase_dom"/>
</dbReference>
<dbReference type="CDD" id="cd02070">
    <property type="entry name" value="corrinoid_protein_B12-BD"/>
    <property type="match status" value="1"/>
</dbReference>
<dbReference type="GO" id="GO:0031419">
    <property type="term" value="F:cobalamin binding"/>
    <property type="evidence" value="ECO:0007669"/>
    <property type="project" value="InterPro"/>
</dbReference>
<evidence type="ECO:0000259" key="4">
    <source>
        <dbReference type="PROSITE" id="PS51332"/>
    </source>
</evidence>
<dbReference type="AlphaFoldDB" id="X1I3J9"/>
<protein>
    <recommendedName>
        <fullName evidence="7">B12-binding domain-containing protein</fullName>
    </recommendedName>
</protein>
<dbReference type="SUPFAM" id="SSF52242">
    <property type="entry name" value="Cobalamin (vitamin B12)-binding domain"/>
    <property type="match status" value="1"/>
</dbReference>
<dbReference type="InterPro" id="IPR050554">
    <property type="entry name" value="Met_Synthase/Corrinoid"/>
</dbReference>
<feature type="domain" description="B12-binding N-terminal" evidence="5">
    <location>
        <begin position="1"/>
        <end position="91"/>
    </location>
</feature>
<dbReference type="PROSITE" id="PS51337">
    <property type="entry name" value="B12_BINDING_NTER"/>
    <property type="match status" value="1"/>
</dbReference>
<dbReference type="GO" id="GO:0050667">
    <property type="term" value="P:homocysteine metabolic process"/>
    <property type="evidence" value="ECO:0007669"/>
    <property type="project" value="TreeGrafter"/>
</dbReference>
<evidence type="ECO:0000259" key="5">
    <source>
        <dbReference type="PROSITE" id="PS51337"/>
    </source>
</evidence>
<sequence length="195" mass="21328">MSQENLYEEISDAIVNLNEDKAKELANKAIDENFNILNVIEKGFGAGIRRVGELWDAGEFFLPELMRGAKIMQDCLDLLIPHLQGGIERKTLGKVVIATIEGDIHSIGKTIVATMLRAYGFEVYDLGADVPAEKIIDEAIEKNVDIIGVSALLTTTMLGQKKVIEILKKKGISNKFKVILGGAPVTSKWVEECGA</sequence>